<feature type="transmembrane region" description="Helical" evidence="5">
    <location>
        <begin position="654"/>
        <end position="678"/>
    </location>
</feature>
<dbReference type="Pfam" id="PF16327">
    <property type="entry name" value="CcmF_C"/>
    <property type="match status" value="2"/>
</dbReference>
<dbReference type="InterPro" id="IPR002541">
    <property type="entry name" value="Cyt_c_assembly"/>
</dbReference>
<organism evidence="8">
    <name type="scientific">Roya obtusa</name>
    <dbReference type="NCBI Taxonomy" id="104537"/>
    <lineage>
        <taxon>Eukaryota</taxon>
        <taxon>Viridiplantae</taxon>
        <taxon>Streptophyta</taxon>
        <taxon>Zygnematophyceae</taxon>
        <taxon>Zygnematophycidae</taxon>
        <taxon>Zygnematales</taxon>
        <taxon>Mesotaeniaceae</taxon>
        <taxon>Roya</taxon>
    </lineage>
</organism>
<proteinExistence type="inferred from homology"/>
<feature type="domain" description="Cytochrome c-type biogenesis protein CcmF C-terminal" evidence="7">
    <location>
        <begin position="447"/>
        <end position="518"/>
    </location>
</feature>
<feature type="transmembrane region" description="Helical" evidence="5">
    <location>
        <begin position="205"/>
        <end position="225"/>
    </location>
</feature>
<accession>U5YEH1</accession>
<feature type="transmembrane region" description="Helical" evidence="5">
    <location>
        <begin position="245"/>
        <end position="270"/>
    </location>
</feature>
<dbReference type="GO" id="GO:0020037">
    <property type="term" value="F:heme binding"/>
    <property type="evidence" value="ECO:0007669"/>
    <property type="project" value="InterPro"/>
</dbReference>
<feature type="transmembrane region" description="Helical" evidence="5">
    <location>
        <begin position="94"/>
        <end position="110"/>
    </location>
</feature>
<feature type="transmembrane region" description="Helical" evidence="5">
    <location>
        <begin position="361"/>
        <end position="378"/>
    </location>
</feature>
<comment type="similarity">
    <text evidence="2">Belongs to the CcmF/CycK/Ccl1/NrfE/CcsA family.</text>
</comment>
<feature type="transmembrane region" description="Helical" evidence="5">
    <location>
        <begin position="848"/>
        <end position="869"/>
    </location>
</feature>
<gene>
    <name evidence="8" type="primary">yejR</name>
</gene>
<feature type="transmembrane region" description="Helical" evidence="5">
    <location>
        <begin position="38"/>
        <end position="56"/>
    </location>
</feature>
<dbReference type="InterPro" id="IPR032523">
    <property type="entry name" value="CcmF_C"/>
</dbReference>
<keyword evidence="3" id="KW-0201">Cytochrome c-type biogenesis</keyword>
<evidence type="ECO:0000256" key="3">
    <source>
        <dbReference type="ARBA" id="ARBA00022748"/>
    </source>
</evidence>
<evidence type="ECO:0000256" key="1">
    <source>
        <dbReference type="ARBA" id="ARBA00004173"/>
    </source>
</evidence>
<dbReference type="RefSeq" id="YP_008816156.1">
    <property type="nucleotide sequence ID" value="NC_022863.1"/>
</dbReference>
<dbReference type="InterPro" id="IPR003567">
    <property type="entry name" value="Cyt_c_biogenesis"/>
</dbReference>
<evidence type="ECO:0000259" key="7">
    <source>
        <dbReference type="Pfam" id="PF16327"/>
    </source>
</evidence>
<feature type="transmembrane region" description="Helical" evidence="5">
    <location>
        <begin position="385"/>
        <end position="404"/>
    </location>
</feature>
<keyword evidence="5" id="KW-0812">Transmembrane</keyword>
<evidence type="ECO:0000256" key="2">
    <source>
        <dbReference type="ARBA" id="ARBA00009186"/>
    </source>
</evidence>
<feature type="domain" description="Cytochrome c assembly protein" evidence="6">
    <location>
        <begin position="199"/>
        <end position="407"/>
    </location>
</feature>
<keyword evidence="5" id="KW-0472">Membrane</keyword>
<reference evidence="8" key="1">
    <citation type="journal article" date="2013" name="Genome Biol. Evol.">
        <title>Tracing the evolution of streptophyte algae and their mitochondrial genome.</title>
        <authorList>
            <person name="Turmel M."/>
            <person name="Otis C."/>
            <person name="Lemieux C."/>
        </authorList>
    </citation>
    <scope>NUCLEOTIDE SEQUENCE</scope>
</reference>
<sequence>MYTEISHYFLLFTIFTFFLLIFQNKITFFCYFQERSNLYEISFFFIILTNCFFSLINSYTHSDYSICNILMNSNIDTPLFYKISATWSNHEGSLLLWSWLLSFYVFLFCLQNKNNYFFNVALQQSSLTWEAKKYQNINMTDFEIYPLKKKHKVFLHLRISNILKKTLLCLLSQPYPNQPQSNLFPKIITFLCFYKKIFFFESFKILNFITLFFFCFLLYTSNPFLKLSFFSINSLSELNPVLQDPVLAIHPPCIYAGYVASAIGFSLCLYKLPNYINKNNTFKINLTLEKPLKNFSLQIFKHGLYKTYAIYFHFIPNIFIQLRIWILICWVSLTVGILLGSWWAYHELGWGGWWFWDPVENASLMPWLLATASIHSIIQKKFKSWTLSLTMCTFLLSILGTFFVRSGLLASVHSFASDSTKGVAILNFFVFSVFITILRCIQIQHYNLQTSKQIKKTFLEQLIYLQNLFFILICLIILSGTVAPTLFQWTIHRDISIGQKFYNETLIPFFTSLFVLLIYWHYFQFSPQVKNVSQNKTKKQKSLIKKNFLFFEFFYSLQSRSYLFLLFIIHFFLFYFFFQFSILNSLYITLCIYLVSFLIKNGNIFKIIHSFLQPLIVYRQIEDNKKIYNKTKFFYSVPSFFCKYIPTKNLKKKFFFNLFIPSNISHIGLVLFLIGIILSNRFKFQLTQLMHSGSEICLGNKNFCCLRSIDQGFGPNYQSISANFLIYEDQRNKKNVKFFNEKKSLNKSLETQFFEQTLIKEKQTKQDFFDTFYPNSIRYIDLKINQSFHSDYSIKKIFCIFPEKRFYLTNQELSTSKVAIYTNLFSDFYSLIGSGSIENGWYTSIMKLPFIFCIWLGFFFGTIGGLNSLKKSTKKKKLNWL</sequence>
<dbReference type="GeneID" id="17675526"/>
<dbReference type="PANTHER" id="PTHR43653">
    <property type="entry name" value="CYTOCHROME C ASSEMBLY PROTEIN-RELATED"/>
    <property type="match status" value="1"/>
</dbReference>
<dbReference type="GO" id="GO:0005739">
    <property type="term" value="C:mitochondrion"/>
    <property type="evidence" value="ECO:0007669"/>
    <property type="project" value="UniProtKB-SubCell"/>
</dbReference>
<dbReference type="PRINTS" id="PR01410">
    <property type="entry name" value="CCBIOGENESIS"/>
</dbReference>
<feature type="transmembrane region" description="Helical" evidence="5">
    <location>
        <begin position="548"/>
        <end position="576"/>
    </location>
</feature>
<evidence type="ECO:0000313" key="8">
    <source>
        <dbReference type="EMBL" id="AGZ90398.1"/>
    </source>
</evidence>
<protein>
    <submittedName>
        <fullName evidence="8">Heme lyase</fullName>
    </submittedName>
</protein>
<geneLocation type="mitochondrion" evidence="8"/>
<dbReference type="PANTHER" id="PTHR43653:SF1">
    <property type="entry name" value="CYTOCHROME C-TYPE BIOGENESIS PROTEIN CCMF"/>
    <property type="match status" value="1"/>
</dbReference>
<evidence type="ECO:0000256" key="4">
    <source>
        <dbReference type="ARBA" id="ARBA00023128"/>
    </source>
</evidence>
<dbReference type="Pfam" id="PF01578">
    <property type="entry name" value="Cytochrom_C_asm"/>
    <property type="match status" value="1"/>
</dbReference>
<feature type="transmembrane region" description="Helical" evidence="5">
    <location>
        <begin position="582"/>
        <end position="599"/>
    </location>
</feature>
<dbReference type="PRINTS" id="PR01412">
    <property type="entry name" value="CCBSBIOGNSIS"/>
</dbReference>
<feature type="transmembrane region" description="Helical" evidence="5">
    <location>
        <begin position="462"/>
        <end position="487"/>
    </location>
</feature>
<dbReference type="GO" id="GO:0017004">
    <property type="term" value="P:cytochrome complex assembly"/>
    <property type="evidence" value="ECO:0007669"/>
    <property type="project" value="UniProtKB-KW"/>
</dbReference>
<feature type="transmembrane region" description="Helical" evidence="5">
    <location>
        <begin position="424"/>
        <end position="441"/>
    </location>
</feature>
<name>U5YEH1_9VIRI</name>
<dbReference type="AlphaFoldDB" id="U5YEH1"/>
<evidence type="ECO:0000259" key="6">
    <source>
        <dbReference type="Pfam" id="PF01578"/>
    </source>
</evidence>
<keyword evidence="4 8" id="KW-0496">Mitochondrion</keyword>
<dbReference type="GO" id="GO:0016829">
    <property type="term" value="F:lyase activity"/>
    <property type="evidence" value="ECO:0007669"/>
    <property type="project" value="UniProtKB-KW"/>
</dbReference>
<keyword evidence="5" id="KW-1133">Transmembrane helix</keyword>
<feature type="transmembrane region" description="Helical" evidence="5">
    <location>
        <begin position="6"/>
        <end position="26"/>
    </location>
</feature>
<keyword evidence="8" id="KW-0456">Lyase</keyword>
<dbReference type="EMBL" id="KF060943">
    <property type="protein sequence ID" value="AGZ90398.1"/>
    <property type="molecule type" value="Genomic_DNA"/>
</dbReference>
<comment type="subcellular location">
    <subcellularLocation>
        <location evidence="1">Mitochondrion</location>
    </subcellularLocation>
</comment>
<dbReference type="InterPro" id="IPR003569">
    <property type="entry name" value="Cyt_c_biogenesis_plant"/>
</dbReference>
<evidence type="ECO:0000256" key="5">
    <source>
        <dbReference type="SAM" id="Phobius"/>
    </source>
</evidence>
<dbReference type="GO" id="GO:0015232">
    <property type="term" value="F:heme transmembrane transporter activity"/>
    <property type="evidence" value="ECO:0007669"/>
    <property type="project" value="InterPro"/>
</dbReference>
<feature type="transmembrane region" description="Helical" evidence="5">
    <location>
        <begin position="324"/>
        <end position="345"/>
    </location>
</feature>
<feature type="domain" description="Cytochrome c-type biogenesis protein CcmF C-terminal" evidence="7">
    <location>
        <begin position="795"/>
        <end position="869"/>
    </location>
</feature>
<feature type="transmembrane region" description="Helical" evidence="5">
    <location>
        <begin position="507"/>
        <end position="527"/>
    </location>
</feature>
<dbReference type="GO" id="GO:0016020">
    <property type="term" value="C:membrane"/>
    <property type="evidence" value="ECO:0007669"/>
    <property type="project" value="InterPro"/>
</dbReference>